<proteinExistence type="predicted"/>
<dbReference type="AlphaFoldDB" id="A0A5C6XC15"/>
<evidence type="ECO:0000313" key="3">
    <source>
        <dbReference type="Proteomes" id="UP000321412"/>
    </source>
</evidence>
<dbReference type="Proteomes" id="UP000321412">
    <property type="component" value="Unassembled WGS sequence"/>
</dbReference>
<reference evidence="2 3" key="1">
    <citation type="submission" date="2019-08" db="EMBL/GenBank/DDBJ databases">
        <title>Bradymonadales sp. TMQ4.</title>
        <authorList>
            <person name="Liang Q."/>
        </authorList>
    </citation>
    <scope>NUCLEOTIDE SEQUENCE [LARGE SCALE GENOMIC DNA]</scope>
    <source>
        <strain evidence="2 3">TMQ4</strain>
    </source>
</reference>
<evidence type="ECO:0000256" key="1">
    <source>
        <dbReference type="SAM" id="SignalP"/>
    </source>
</evidence>
<keyword evidence="1" id="KW-0732">Signal</keyword>
<comment type="caution">
    <text evidence="2">The sequence shown here is derived from an EMBL/GenBank/DDBJ whole genome shotgun (WGS) entry which is preliminary data.</text>
</comment>
<feature type="chain" id="PRO_5022779721" description="Outer membrane protein beta-barrel domain-containing protein" evidence="1">
    <location>
        <begin position="32"/>
        <end position="257"/>
    </location>
</feature>
<evidence type="ECO:0008006" key="4">
    <source>
        <dbReference type="Google" id="ProtNLM"/>
    </source>
</evidence>
<feature type="signal peptide" evidence="1">
    <location>
        <begin position="1"/>
        <end position="31"/>
    </location>
</feature>
<dbReference type="EMBL" id="VOSM01000004">
    <property type="protein sequence ID" value="TXD37257.1"/>
    <property type="molecule type" value="Genomic_DNA"/>
</dbReference>
<sequence>MIGSGAKAGRRAWVGMACGLGVVMLSAQALAGPPDVQGTSVGVGLAVGQRAMALSVPGLDHRVGAWPGASIDLRQVLFQPESLPATLELRLQGGFFRGTSAGNSFDAPDGLTSQRYVAQGLIGLTRPMGSTELTLGTGFGVDATMVTPNADYTGQQYLNVPVQLTVRRPFGESIFAGVELTALPVVAYNQSSAYPDHNAFGARANISAGWRPSPDGLFVELAYTYQRFLTYLPLSTGERATSVDVAQDLGVVVGWSR</sequence>
<dbReference type="RefSeq" id="WP_146981465.1">
    <property type="nucleotide sequence ID" value="NZ_VOSM01000004.1"/>
</dbReference>
<gene>
    <name evidence="2" type="ORF">FRC98_11035</name>
</gene>
<accession>A0A5C6XC15</accession>
<keyword evidence="3" id="KW-1185">Reference proteome</keyword>
<name>A0A5C6XC15_9DELT</name>
<evidence type="ECO:0000313" key="2">
    <source>
        <dbReference type="EMBL" id="TXD37257.1"/>
    </source>
</evidence>
<protein>
    <recommendedName>
        <fullName evidence="4">Outer membrane protein beta-barrel domain-containing protein</fullName>
    </recommendedName>
</protein>
<organism evidence="2 3">
    <name type="scientific">Lujinxingia vulgaris</name>
    <dbReference type="NCBI Taxonomy" id="2600176"/>
    <lineage>
        <taxon>Bacteria</taxon>
        <taxon>Deltaproteobacteria</taxon>
        <taxon>Bradymonadales</taxon>
        <taxon>Lujinxingiaceae</taxon>
        <taxon>Lujinxingia</taxon>
    </lineage>
</organism>
<dbReference type="OrthoDB" id="5498913at2"/>